<dbReference type="Gramene" id="OB10G18370.1">
    <property type="protein sequence ID" value="OB10G18370.1"/>
    <property type="gene ID" value="OB10G18370"/>
</dbReference>
<evidence type="ECO:0000256" key="1">
    <source>
        <dbReference type="SAM" id="MobiDB-lite"/>
    </source>
</evidence>
<proteinExistence type="predicted"/>
<accession>J3N2T9</accession>
<feature type="region of interest" description="Disordered" evidence="1">
    <location>
        <begin position="1"/>
        <end position="122"/>
    </location>
</feature>
<reference evidence="2" key="2">
    <citation type="submission" date="2013-04" db="UniProtKB">
        <authorList>
            <consortium name="EnsemblPlants"/>
        </authorList>
    </citation>
    <scope>IDENTIFICATION</scope>
</reference>
<feature type="compositionally biased region" description="Basic residues" evidence="1">
    <location>
        <begin position="46"/>
        <end position="57"/>
    </location>
</feature>
<evidence type="ECO:0000313" key="3">
    <source>
        <dbReference type="Proteomes" id="UP000006038"/>
    </source>
</evidence>
<dbReference type="AlphaFoldDB" id="J3N2T9"/>
<dbReference type="HOGENOM" id="CLU_2032561_0_0_1"/>
<reference evidence="2" key="1">
    <citation type="journal article" date="2013" name="Nat. Commun.">
        <title>Whole-genome sequencing of Oryza brachyantha reveals mechanisms underlying Oryza genome evolution.</title>
        <authorList>
            <person name="Chen J."/>
            <person name="Huang Q."/>
            <person name="Gao D."/>
            <person name="Wang J."/>
            <person name="Lang Y."/>
            <person name="Liu T."/>
            <person name="Li B."/>
            <person name="Bai Z."/>
            <person name="Luis Goicoechea J."/>
            <person name="Liang C."/>
            <person name="Chen C."/>
            <person name="Zhang W."/>
            <person name="Sun S."/>
            <person name="Liao Y."/>
            <person name="Zhang X."/>
            <person name="Yang L."/>
            <person name="Song C."/>
            <person name="Wang M."/>
            <person name="Shi J."/>
            <person name="Liu G."/>
            <person name="Liu J."/>
            <person name="Zhou H."/>
            <person name="Zhou W."/>
            <person name="Yu Q."/>
            <person name="An N."/>
            <person name="Chen Y."/>
            <person name="Cai Q."/>
            <person name="Wang B."/>
            <person name="Liu B."/>
            <person name="Min J."/>
            <person name="Huang Y."/>
            <person name="Wu H."/>
            <person name="Li Z."/>
            <person name="Zhang Y."/>
            <person name="Yin Y."/>
            <person name="Song W."/>
            <person name="Jiang J."/>
            <person name="Jackson S.A."/>
            <person name="Wing R.A."/>
            <person name="Wang J."/>
            <person name="Chen M."/>
        </authorList>
    </citation>
    <scope>NUCLEOTIDE SEQUENCE [LARGE SCALE GENOMIC DNA]</scope>
    <source>
        <strain evidence="2">cv. IRGC 101232</strain>
    </source>
</reference>
<dbReference type="EnsemblPlants" id="OB10G18370.1">
    <property type="protein sequence ID" value="OB10G18370.1"/>
    <property type="gene ID" value="OB10G18370"/>
</dbReference>
<evidence type="ECO:0000313" key="2">
    <source>
        <dbReference type="EnsemblPlants" id="OB10G18370.1"/>
    </source>
</evidence>
<sequence length="122" mass="12887">ASKQFCASTALPGACSPKTLPKKPPPEEDPDQTPRARPARREPPRNLRHSPSPHRGRPPNWGATTPGSPPPSPEPSPPGSLQIRARGAEEAPGGSLPDREPARKRRRPSLPLSPSRAATAAA</sequence>
<name>J3N2T9_ORYBR</name>
<protein>
    <submittedName>
        <fullName evidence="2">Uncharacterized protein</fullName>
    </submittedName>
</protein>
<dbReference type="Proteomes" id="UP000006038">
    <property type="component" value="Chromosome 10"/>
</dbReference>
<organism evidence="2">
    <name type="scientific">Oryza brachyantha</name>
    <name type="common">malo sina</name>
    <dbReference type="NCBI Taxonomy" id="4533"/>
    <lineage>
        <taxon>Eukaryota</taxon>
        <taxon>Viridiplantae</taxon>
        <taxon>Streptophyta</taxon>
        <taxon>Embryophyta</taxon>
        <taxon>Tracheophyta</taxon>
        <taxon>Spermatophyta</taxon>
        <taxon>Magnoliopsida</taxon>
        <taxon>Liliopsida</taxon>
        <taxon>Poales</taxon>
        <taxon>Poaceae</taxon>
        <taxon>BOP clade</taxon>
        <taxon>Oryzoideae</taxon>
        <taxon>Oryzeae</taxon>
        <taxon>Oryzinae</taxon>
        <taxon>Oryza</taxon>
    </lineage>
</organism>
<feature type="compositionally biased region" description="Low complexity" evidence="1">
    <location>
        <begin position="109"/>
        <end position="122"/>
    </location>
</feature>
<keyword evidence="3" id="KW-1185">Reference proteome</keyword>
<feature type="compositionally biased region" description="Pro residues" evidence="1">
    <location>
        <begin position="67"/>
        <end position="78"/>
    </location>
</feature>
<dbReference type="OMA" id="MNKCTSK"/>